<evidence type="ECO:0000256" key="10">
    <source>
        <dbReference type="RuleBase" id="RU003369"/>
    </source>
</evidence>
<feature type="domain" description="Lactate/malate dehydrogenase N-terminal" evidence="11">
    <location>
        <begin position="16"/>
        <end position="155"/>
    </location>
</feature>
<dbReference type="GO" id="GO:0006089">
    <property type="term" value="P:lactate metabolic process"/>
    <property type="evidence" value="ECO:0007669"/>
    <property type="project" value="TreeGrafter"/>
</dbReference>
<protein>
    <recommendedName>
        <fullName evidence="3 7">L-lactate dehydrogenase</fullName>
        <ecNumber evidence="3 7">1.1.1.27</ecNumber>
    </recommendedName>
</protein>
<organism evidence="13 14">
    <name type="scientific">Amycolatopsis dendrobii</name>
    <dbReference type="NCBI Taxonomy" id="2760662"/>
    <lineage>
        <taxon>Bacteria</taxon>
        <taxon>Bacillati</taxon>
        <taxon>Actinomycetota</taxon>
        <taxon>Actinomycetes</taxon>
        <taxon>Pseudonocardiales</taxon>
        <taxon>Pseudonocardiaceae</taxon>
        <taxon>Amycolatopsis</taxon>
    </lineage>
</organism>
<feature type="binding site" evidence="9">
    <location>
        <begin position="22"/>
        <end position="27"/>
    </location>
    <ligand>
        <name>NAD(+)</name>
        <dbReference type="ChEBI" id="CHEBI:57540"/>
    </ligand>
</feature>
<feature type="binding site" evidence="9">
    <location>
        <position position="108"/>
    </location>
    <ligand>
        <name>NAD(+)</name>
        <dbReference type="ChEBI" id="CHEBI:57540"/>
    </ligand>
</feature>
<comment type="pathway">
    <text evidence="1">Fermentation; pyruvate fermentation to lactate; (S)-lactate from pyruvate: step 1/1.</text>
</comment>
<proteinExistence type="inferred from homology"/>
<dbReference type="GO" id="GO:0005737">
    <property type="term" value="C:cytoplasm"/>
    <property type="evidence" value="ECO:0007669"/>
    <property type="project" value="UniProtKB-UniRule"/>
</dbReference>
<dbReference type="GO" id="GO:0006096">
    <property type="term" value="P:glycolytic process"/>
    <property type="evidence" value="ECO:0007669"/>
    <property type="project" value="UniProtKB-UniRule"/>
</dbReference>
<dbReference type="EMBL" id="JACGZW010000001">
    <property type="protein sequence ID" value="MBB1151521.1"/>
    <property type="molecule type" value="Genomic_DNA"/>
</dbReference>
<evidence type="ECO:0000313" key="14">
    <source>
        <dbReference type="Proteomes" id="UP000526734"/>
    </source>
</evidence>
<sequence length="326" mass="33656">MQVPQLFPVHSAPHGTKVAVVGAGAVGSTIAYACQIHGVAHTVALYDTDAAKVRAQVLDLQHGSMFTPTTAIIGSDDVGVCADADVVVITAGAKQRPGQSRMALAEANVAMCQALVPRLLEVAPEAILVPVTNPVDVVTQAVLAVSGLPAHRVVGSGTVLDSSRLRSLISERAGVGVPSVRAYIAGEHGDSAVPLWSGAFVGSVPVSDWKVDGTPTFTQAVRDDIARTVTNAAYEVIAGKGATTYAVGLAAAYILDAVLGDQRLILPVSSLVQDFHGIGGVCMSLPRLVDRSGAGVPEPVTPSPEELARLRSSAAQIRKVCRDLRL</sequence>
<evidence type="ECO:0000256" key="3">
    <source>
        <dbReference type="ARBA" id="ARBA00012967"/>
    </source>
</evidence>
<dbReference type="EC" id="1.1.1.27" evidence="3 7"/>
<dbReference type="PANTHER" id="PTHR43128:SF16">
    <property type="entry name" value="L-LACTATE DEHYDROGENASE"/>
    <property type="match status" value="1"/>
</dbReference>
<evidence type="ECO:0000256" key="5">
    <source>
        <dbReference type="ARBA" id="ARBA00023027"/>
    </source>
</evidence>
<gene>
    <name evidence="13" type="ORF">H4281_00080</name>
</gene>
<dbReference type="InterPro" id="IPR001236">
    <property type="entry name" value="Lactate/malate_DH_N"/>
</dbReference>
<dbReference type="Gene3D" id="3.90.110.10">
    <property type="entry name" value="Lactate dehydrogenase/glycoside hydrolase, family 4, C-terminal"/>
    <property type="match status" value="1"/>
</dbReference>
<dbReference type="PANTHER" id="PTHR43128">
    <property type="entry name" value="L-2-HYDROXYCARBOXYLATE DEHYDROGENASE (NAD(P)(+))"/>
    <property type="match status" value="1"/>
</dbReference>
<evidence type="ECO:0000256" key="7">
    <source>
        <dbReference type="NCBIfam" id="TIGR01771"/>
    </source>
</evidence>
<name>A0A7W3VQW9_9PSEU</name>
<evidence type="ECO:0000313" key="13">
    <source>
        <dbReference type="EMBL" id="MBB1151521.1"/>
    </source>
</evidence>
<dbReference type="SUPFAM" id="SSF51735">
    <property type="entry name" value="NAD(P)-binding Rossmann-fold domains"/>
    <property type="match status" value="1"/>
</dbReference>
<evidence type="ECO:0000256" key="9">
    <source>
        <dbReference type="PIRSR" id="PIRSR000102-3"/>
    </source>
</evidence>
<dbReference type="InterPro" id="IPR022383">
    <property type="entry name" value="Lactate/malate_DH_C"/>
</dbReference>
<dbReference type="Gene3D" id="3.40.50.720">
    <property type="entry name" value="NAD(P)-binding Rossmann-like Domain"/>
    <property type="match status" value="1"/>
</dbReference>
<accession>A0A7W3VQW9</accession>
<keyword evidence="5 9" id="KW-0520">NAD</keyword>
<dbReference type="NCBIfam" id="TIGR01771">
    <property type="entry name" value="L-LDH-NAD"/>
    <property type="match status" value="1"/>
</dbReference>
<dbReference type="SUPFAM" id="SSF56327">
    <property type="entry name" value="LDH C-terminal domain-like"/>
    <property type="match status" value="1"/>
</dbReference>
<evidence type="ECO:0000259" key="12">
    <source>
        <dbReference type="Pfam" id="PF02866"/>
    </source>
</evidence>
<dbReference type="Pfam" id="PF00056">
    <property type="entry name" value="Ldh_1_N"/>
    <property type="match status" value="1"/>
</dbReference>
<dbReference type="AlphaFoldDB" id="A0A7W3VQW9"/>
<evidence type="ECO:0000256" key="8">
    <source>
        <dbReference type="PIRSR" id="PIRSR000102-1"/>
    </source>
</evidence>
<comment type="catalytic activity">
    <reaction evidence="6">
        <text>(S)-lactate + NAD(+) = pyruvate + NADH + H(+)</text>
        <dbReference type="Rhea" id="RHEA:23444"/>
        <dbReference type="ChEBI" id="CHEBI:15361"/>
        <dbReference type="ChEBI" id="CHEBI:15378"/>
        <dbReference type="ChEBI" id="CHEBI:16651"/>
        <dbReference type="ChEBI" id="CHEBI:57540"/>
        <dbReference type="ChEBI" id="CHEBI:57945"/>
        <dbReference type="EC" id="1.1.1.27"/>
    </reaction>
</comment>
<dbReference type="Pfam" id="PF02866">
    <property type="entry name" value="Ldh_1_C"/>
    <property type="match status" value="1"/>
</dbReference>
<comment type="similarity">
    <text evidence="2">Belongs to the LDH/MDH superfamily. LDH family.</text>
</comment>
<keyword evidence="4 10" id="KW-0560">Oxidoreductase</keyword>
<dbReference type="PROSITE" id="PS00064">
    <property type="entry name" value="L_LDH"/>
    <property type="match status" value="1"/>
</dbReference>
<evidence type="ECO:0000256" key="6">
    <source>
        <dbReference type="ARBA" id="ARBA00049258"/>
    </source>
</evidence>
<dbReference type="Proteomes" id="UP000526734">
    <property type="component" value="Unassembled WGS sequence"/>
</dbReference>
<comment type="caution">
    <text evidence="13">The sequence shown here is derived from an EMBL/GenBank/DDBJ whole genome shotgun (WGS) entry which is preliminary data.</text>
</comment>
<dbReference type="PIRSF" id="PIRSF000102">
    <property type="entry name" value="Lac_mal_DH"/>
    <property type="match status" value="1"/>
</dbReference>
<evidence type="ECO:0000256" key="2">
    <source>
        <dbReference type="ARBA" id="ARBA00006054"/>
    </source>
</evidence>
<evidence type="ECO:0000256" key="1">
    <source>
        <dbReference type="ARBA" id="ARBA00004843"/>
    </source>
</evidence>
<dbReference type="UniPathway" id="UPA00554">
    <property type="reaction ID" value="UER00611"/>
</dbReference>
<dbReference type="InterPro" id="IPR036291">
    <property type="entry name" value="NAD(P)-bd_dom_sf"/>
</dbReference>
<evidence type="ECO:0000256" key="4">
    <source>
        <dbReference type="ARBA" id="ARBA00023002"/>
    </source>
</evidence>
<feature type="active site" description="Proton acceptor" evidence="8">
    <location>
        <position position="188"/>
    </location>
</feature>
<feature type="binding site" evidence="9">
    <location>
        <position position="47"/>
    </location>
    <ligand>
        <name>NAD(+)</name>
        <dbReference type="ChEBI" id="CHEBI:57540"/>
    </ligand>
</feature>
<keyword evidence="14" id="KW-1185">Reference proteome</keyword>
<dbReference type="InterPro" id="IPR011304">
    <property type="entry name" value="L-lactate_DH"/>
</dbReference>
<dbReference type="InterPro" id="IPR015955">
    <property type="entry name" value="Lactate_DH/Glyco_Ohase_4_C"/>
</dbReference>
<feature type="domain" description="Lactate/malate dehydrogenase C-terminal" evidence="12">
    <location>
        <begin position="158"/>
        <end position="320"/>
    </location>
</feature>
<dbReference type="InterPro" id="IPR001557">
    <property type="entry name" value="L-lactate/malate_DH"/>
</dbReference>
<feature type="binding site" evidence="9">
    <location>
        <begin position="131"/>
        <end position="133"/>
    </location>
    <ligand>
        <name>NAD(+)</name>
        <dbReference type="ChEBI" id="CHEBI:57540"/>
    </ligand>
</feature>
<dbReference type="InterPro" id="IPR018177">
    <property type="entry name" value="L-lactate_DH_AS"/>
</dbReference>
<evidence type="ECO:0000259" key="11">
    <source>
        <dbReference type="Pfam" id="PF00056"/>
    </source>
</evidence>
<dbReference type="PRINTS" id="PR00086">
    <property type="entry name" value="LLDHDRGNASE"/>
</dbReference>
<reference evidence="13 14" key="1">
    <citation type="submission" date="2020-08" db="EMBL/GenBank/DDBJ databases">
        <title>Amycolatopsis sp. nov. DR6-1 isolated from Dendrobium heterocarpum.</title>
        <authorList>
            <person name="Tedsree N."/>
            <person name="Kuncharoen N."/>
            <person name="Likhitwitayawuid K."/>
            <person name="Tanasupawat S."/>
        </authorList>
    </citation>
    <scope>NUCLEOTIDE SEQUENCE [LARGE SCALE GENOMIC DNA]</scope>
    <source>
        <strain evidence="13 14">DR6-1</strain>
    </source>
</reference>
<dbReference type="GO" id="GO:0004459">
    <property type="term" value="F:L-lactate dehydrogenase (NAD+) activity"/>
    <property type="evidence" value="ECO:0007669"/>
    <property type="project" value="UniProtKB-UniRule"/>
</dbReference>